<dbReference type="KEGG" id="ndp:E2C04_15550"/>
<dbReference type="Pfam" id="PF17668">
    <property type="entry name" value="Acetyltransf_17"/>
    <property type="match status" value="1"/>
</dbReference>
<dbReference type="SUPFAM" id="SSF55718">
    <property type="entry name" value="SCP-like"/>
    <property type="match status" value="1"/>
</dbReference>
<reference evidence="5" key="3">
    <citation type="journal article" date="2019" name="Int. J. Syst. Evol. Microbiol.">
        <title>The Global Catalogue of Microorganisms (GCM) 10K type strain sequencing project: providing services to taxonomists for standard genome sequencing and annotation.</title>
        <authorList>
            <consortium name="The Broad Institute Genomics Platform"/>
            <consortium name="The Broad Institute Genome Sequencing Center for Infectious Disease"/>
            <person name="Wu L."/>
            <person name="Ma J."/>
        </authorList>
    </citation>
    <scope>NUCLEOTIDE SEQUENCE [LARGE SCALE GENOMIC DNA]</scope>
    <source>
        <strain evidence="5">CCM 7403</strain>
    </source>
</reference>
<accession>A0A4P7UG51</accession>
<dbReference type="PANTHER" id="PTHR37817:SF1">
    <property type="entry name" value="N-ACETYLTRANSFERASE EIS"/>
    <property type="match status" value="1"/>
</dbReference>
<reference evidence="3" key="4">
    <citation type="submission" date="2019-03" db="EMBL/GenBank/DDBJ databases">
        <authorList>
            <person name="Huang Y."/>
        </authorList>
    </citation>
    <scope>NUCLEOTIDE SEQUENCE</scope>
    <source>
        <strain evidence="3">JCM 16608</strain>
    </source>
</reference>
<dbReference type="AlphaFoldDB" id="A0A4P7UG51"/>
<dbReference type="OrthoDB" id="8399956at2"/>
<reference evidence="2" key="2">
    <citation type="journal article" date="2014" name="Int. J. Syst. Evol. Microbiol.">
        <title>Complete genome of a new Firmicutes species belonging to the dominant human colonic microbiota ('Ruminococcus bicirculans') reveals two chromosomes and a selective capacity to utilize plant glucans.</title>
        <authorList>
            <consortium name="NISC Comparative Sequencing Program"/>
            <person name="Wegmann U."/>
            <person name="Louis P."/>
            <person name="Goesmann A."/>
            <person name="Henrissat B."/>
            <person name="Duncan S.H."/>
            <person name="Flint H.J."/>
        </authorList>
    </citation>
    <scope>NUCLEOTIDE SEQUENCE</scope>
    <source>
        <strain evidence="2">CCM 7403</strain>
    </source>
</reference>
<dbReference type="Proteomes" id="UP000630594">
    <property type="component" value="Unassembled WGS sequence"/>
</dbReference>
<dbReference type="GO" id="GO:0034069">
    <property type="term" value="F:aminoglycoside N-acetyltransferase activity"/>
    <property type="evidence" value="ECO:0007669"/>
    <property type="project" value="TreeGrafter"/>
</dbReference>
<dbReference type="Gene3D" id="3.30.1050.10">
    <property type="entry name" value="SCP2 sterol-binding domain"/>
    <property type="match status" value="1"/>
</dbReference>
<feature type="domain" description="N-acetyltransferase" evidence="1">
    <location>
        <begin position="3"/>
        <end position="163"/>
    </location>
</feature>
<evidence type="ECO:0000259" key="1">
    <source>
        <dbReference type="PROSITE" id="PS51186"/>
    </source>
</evidence>
<proteinExistence type="predicted"/>
<dbReference type="EMBL" id="CP038462">
    <property type="protein sequence ID" value="QCC78248.1"/>
    <property type="molecule type" value="Genomic_DNA"/>
</dbReference>
<dbReference type="InterPro" id="IPR041380">
    <property type="entry name" value="Acetyltransf_17"/>
</dbReference>
<gene>
    <name evidence="2" type="primary">eis</name>
    <name evidence="3" type="ORF">E2C04_15550</name>
    <name evidence="2" type="ORF">GCM10007231_19540</name>
</gene>
<dbReference type="RefSeq" id="WP_135833286.1">
    <property type="nucleotide sequence ID" value="NZ_BMCK01000003.1"/>
</dbReference>
<evidence type="ECO:0000313" key="5">
    <source>
        <dbReference type="Proteomes" id="UP000630594"/>
    </source>
</evidence>
<evidence type="ECO:0000313" key="4">
    <source>
        <dbReference type="Proteomes" id="UP000297025"/>
    </source>
</evidence>
<keyword evidence="3" id="KW-0808">Transferase</keyword>
<dbReference type="InterPro" id="IPR051554">
    <property type="entry name" value="Acetyltransferase_Eis"/>
</dbReference>
<reference evidence="3 4" key="1">
    <citation type="journal article" date="2008" name="Int. J. Syst. Evol. Microbiol.">
        <title>Nocardioides daphniae sp. nov., isolated from Daphnia cucullata (Crustacea: Cladocera).</title>
        <authorList>
            <person name="Toth E.M."/>
            <person name="Keki Z."/>
            <person name="Homonnay Z.G."/>
            <person name="Borsodi A.K."/>
            <person name="Marialigeti K."/>
            <person name="Schumann P."/>
        </authorList>
    </citation>
    <scope>NUCLEOTIDE SEQUENCE [LARGE SCALE GENOMIC DNA]</scope>
    <source>
        <strain evidence="3 4">JCM 16608</strain>
    </source>
</reference>
<dbReference type="InterPro" id="IPR025559">
    <property type="entry name" value="Eis_dom"/>
</dbReference>
<dbReference type="Proteomes" id="UP000297025">
    <property type="component" value="Chromosome"/>
</dbReference>
<protein>
    <submittedName>
        <fullName evidence="3">GNAT family N-acetyltransferase</fullName>
    </submittedName>
    <submittedName>
        <fullName evidence="2">UPF0256 protein</fullName>
    </submittedName>
</protein>
<sequence>MEYDVRTLDPNHPETPAALLRGYLEAVNRGFHLVRADSRGEDVWLSDVRGNSARLHGAWLPEGSYGSGPVPVATVTSWDGELNTGAEVVPLHMISDVTVAPSSRRQGLARRLLSADLAGAAAAGKSIAALTVSEGGIYRRFGFGPATQVTKVEVDVTRRFAFEEFSSSGRFVVLEPAELGDVPSRIFAQWHATHRGSVSRPAGYSSFTHGGWDWSEQAPSKKMRAVVHLDADDVPHGYALYEHGGWGDDHTVKVRDMASVTAEGELALWDFLAGVDLTDRVTATVRPDHPLPWALVDPRCVASKGPSDHIWVRILDVAAALAARPWSADGEVVVGVTDPLGFAEGRWAVTVRDGRAEVVPSDAAPQVSLDVSTLGSLYLGVTTVGTQVAAGRVRGDADALRTWAAMSDGGPVPYSLTSF</sequence>
<dbReference type="InterPro" id="IPR016181">
    <property type="entry name" value="Acyl_CoA_acyltransferase"/>
</dbReference>
<dbReference type="EMBL" id="BMCK01000003">
    <property type="protein sequence ID" value="GGD20489.1"/>
    <property type="molecule type" value="Genomic_DNA"/>
</dbReference>
<dbReference type="PROSITE" id="PS51186">
    <property type="entry name" value="GNAT"/>
    <property type="match status" value="1"/>
</dbReference>
<keyword evidence="5" id="KW-1185">Reference proteome</keyword>
<dbReference type="Pfam" id="PF13527">
    <property type="entry name" value="Acetyltransf_9"/>
    <property type="match status" value="1"/>
</dbReference>
<dbReference type="GO" id="GO:0030649">
    <property type="term" value="P:aminoglycoside antibiotic catabolic process"/>
    <property type="evidence" value="ECO:0007669"/>
    <property type="project" value="TreeGrafter"/>
</dbReference>
<dbReference type="SUPFAM" id="SSF55729">
    <property type="entry name" value="Acyl-CoA N-acyltransferases (Nat)"/>
    <property type="match status" value="1"/>
</dbReference>
<dbReference type="Gene3D" id="3.40.630.30">
    <property type="match status" value="2"/>
</dbReference>
<evidence type="ECO:0000313" key="2">
    <source>
        <dbReference type="EMBL" id="GGD20489.1"/>
    </source>
</evidence>
<dbReference type="InterPro" id="IPR036527">
    <property type="entry name" value="SCP2_sterol-bd_dom_sf"/>
</dbReference>
<evidence type="ECO:0000313" key="3">
    <source>
        <dbReference type="EMBL" id="QCC78248.1"/>
    </source>
</evidence>
<dbReference type="Pfam" id="PF13530">
    <property type="entry name" value="SCP2_2"/>
    <property type="match status" value="1"/>
</dbReference>
<organism evidence="3 4">
    <name type="scientific">Nocardioides daphniae</name>
    <dbReference type="NCBI Taxonomy" id="402297"/>
    <lineage>
        <taxon>Bacteria</taxon>
        <taxon>Bacillati</taxon>
        <taxon>Actinomycetota</taxon>
        <taxon>Actinomycetes</taxon>
        <taxon>Propionibacteriales</taxon>
        <taxon>Nocardioidaceae</taxon>
        <taxon>Nocardioides</taxon>
    </lineage>
</organism>
<name>A0A4P7UG51_9ACTN</name>
<dbReference type="InterPro" id="IPR000182">
    <property type="entry name" value="GNAT_dom"/>
</dbReference>
<dbReference type="PANTHER" id="PTHR37817">
    <property type="entry name" value="N-ACETYLTRANSFERASE EIS"/>
    <property type="match status" value="1"/>
</dbReference>
<reference evidence="2" key="5">
    <citation type="submission" date="2024-05" db="EMBL/GenBank/DDBJ databases">
        <authorList>
            <person name="Sun Q."/>
            <person name="Sedlacek I."/>
        </authorList>
    </citation>
    <scope>NUCLEOTIDE SEQUENCE</scope>
    <source>
        <strain evidence="2">CCM 7403</strain>
    </source>
</reference>